<dbReference type="UniPathway" id="UPA01057">
    <property type="reaction ID" value="UER00165"/>
</dbReference>
<keyword evidence="4" id="KW-0456">Lyase</keyword>
<dbReference type="Pfam" id="PF02746">
    <property type="entry name" value="MR_MLE_N"/>
    <property type="match status" value="1"/>
</dbReference>
<evidence type="ECO:0000313" key="8">
    <source>
        <dbReference type="EMBL" id="GAB46944.1"/>
    </source>
</evidence>
<sequence length="375" mass="39794">MTARPIDVELRRVTLPLVRPFRTSRGEETVKDTLLVRWRTEGPDGPVDGWGECGADPEPIYYPEYVDTVTTALTDVLVPLARDVAAAPGPLLPRLRTAFADVPGMPLAKAALESAVLDAELRTAGMPLSTYLGGHRDRIAVGVSVGIPDSLDDLLAQVGGYLDDGYRRIKLKIRPGWDAEPVRAVREAFGDDLPLQVDANQAYRTSDIPHLLTLEENGLLLLEQPFPADDLLAHARLAADLRTPVCLDESITSLGTAATAIALGATDAINVKPARVGGYLTARSVHDLAAAHGIPCFCGGMLETGIGRAMNLALAGLPNFTLPGDISATSRYFAHDLTQSFELVDSHLVPPTGPGSGAHVDTDAVEDATTALTSC</sequence>
<dbReference type="InterPro" id="IPR010197">
    <property type="entry name" value="OSBS/NAAAR"/>
</dbReference>
<dbReference type="GO" id="GO:0046872">
    <property type="term" value="F:metal ion binding"/>
    <property type="evidence" value="ECO:0007669"/>
    <property type="project" value="UniProtKB-KW"/>
</dbReference>
<proteinExistence type="predicted"/>
<dbReference type="Pfam" id="PF13378">
    <property type="entry name" value="MR_MLE_C"/>
    <property type="match status" value="1"/>
</dbReference>
<dbReference type="GO" id="GO:0016854">
    <property type="term" value="F:racemase and epimerase activity"/>
    <property type="evidence" value="ECO:0007669"/>
    <property type="project" value="UniProtKB-ARBA"/>
</dbReference>
<dbReference type="OrthoDB" id="9774531at2"/>
<dbReference type="SMART" id="SM00922">
    <property type="entry name" value="MR_MLE"/>
    <property type="match status" value="1"/>
</dbReference>
<dbReference type="Proteomes" id="UP000004367">
    <property type="component" value="Unassembled WGS sequence"/>
</dbReference>
<dbReference type="SUPFAM" id="SSF51604">
    <property type="entry name" value="Enolase C-terminal domain-like"/>
    <property type="match status" value="1"/>
</dbReference>
<dbReference type="RefSeq" id="WP_009760505.1">
    <property type="nucleotide sequence ID" value="NZ_BAFE01000001.1"/>
</dbReference>
<evidence type="ECO:0000256" key="3">
    <source>
        <dbReference type="ARBA" id="ARBA00022842"/>
    </source>
</evidence>
<evidence type="ECO:0000256" key="5">
    <source>
        <dbReference type="ARBA" id="ARBA00029491"/>
    </source>
</evidence>
<dbReference type="STRING" id="1089455.MOPEL_001_00620"/>
<keyword evidence="2" id="KW-0479">Metal-binding</keyword>
<dbReference type="InterPro" id="IPR029017">
    <property type="entry name" value="Enolase-like_N"/>
</dbReference>
<evidence type="ECO:0000256" key="1">
    <source>
        <dbReference type="ARBA" id="ARBA00001968"/>
    </source>
</evidence>
<keyword evidence="3" id="KW-0460">Magnesium</keyword>
<dbReference type="InterPro" id="IPR036849">
    <property type="entry name" value="Enolase-like_C_sf"/>
</dbReference>
<gene>
    <name evidence="8" type="ORF">MOPEL_001_00620</name>
</gene>
<dbReference type="UniPathway" id="UPA00079"/>
<dbReference type="NCBIfam" id="TIGR01928">
    <property type="entry name" value="menC_lowGC_arch"/>
    <property type="match status" value="1"/>
</dbReference>
<feature type="domain" description="Mandelate racemase/muconate lactonizing enzyme C-terminal" evidence="7">
    <location>
        <begin position="151"/>
        <end position="244"/>
    </location>
</feature>
<dbReference type="EC" id="4.2.1.113" evidence="5 6"/>
<dbReference type="AlphaFoldDB" id="H5UMI6"/>
<evidence type="ECO:0000256" key="4">
    <source>
        <dbReference type="ARBA" id="ARBA00023239"/>
    </source>
</evidence>
<evidence type="ECO:0000259" key="7">
    <source>
        <dbReference type="SMART" id="SM00922"/>
    </source>
</evidence>
<evidence type="ECO:0000313" key="9">
    <source>
        <dbReference type="Proteomes" id="UP000004367"/>
    </source>
</evidence>
<name>H5UMI6_9MICO</name>
<dbReference type="SFLD" id="SFLDS00001">
    <property type="entry name" value="Enolase"/>
    <property type="match status" value="1"/>
</dbReference>
<dbReference type="PANTHER" id="PTHR48073">
    <property type="entry name" value="O-SUCCINYLBENZOATE SYNTHASE-RELATED"/>
    <property type="match status" value="1"/>
</dbReference>
<evidence type="ECO:0000256" key="2">
    <source>
        <dbReference type="ARBA" id="ARBA00022723"/>
    </source>
</evidence>
<dbReference type="SFLD" id="SFLDG00180">
    <property type="entry name" value="muconate_cycloisomerase"/>
    <property type="match status" value="1"/>
</dbReference>
<comment type="caution">
    <text evidence="8">The sequence shown here is derived from an EMBL/GenBank/DDBJ whole genome shotgun (WGS) entry which is preliminary data.</text>
</comment>
<dbReference type="GO" id="GO:0009234">
    <property type="term" value="P:menaquinone biosynthetic process"/>
    <property type="evidence" value="ECO:0007669"/>
    <property type="project" value="UniProtKB-UniRule"/>
</dbReference>
<reference evidence="8 9" key="1">
    <citation type="submission" date="2012-02" db="EMBL/GenBank/DDBJ databases">
        <title>Whole genome shotgun sequence of Mobilicoccus pelagius NBRC 104925.</title>
        <authorList>
            <person name="Yoshida Y."/>
            <person name="Hosoyama A."/>
            <person name="Tsuchikane K."/>
            <person name="Katsumata H."/>
            <person name="Yamazaki S."/>
            <person name="Fujita N."/>
        </authorList>
    </citation>
    <scope>NUCLEOTIDE SEQUENCE [LARGE SCALE GENOMIC DNA]</scope>
    <source>
        <strain evidence="8 9">NBRC 104925</strain>
    </source>
</reference>
<dbReference type="InterPro" id="IPR029065">
    <property type="entry name" value="Enolase_C-like"/>
</dbReference>
<dbReference type="SUPFAM" id="SSF54826">
    <property type="entry name" value="Enolase N-terminal domain-like"/>
    <property type="match status" value="1"/>
</dbReference>
<dbReference type="InterPro" id="IPR013341">
    <property type="entry name" value="Mandelate_racemase_N_dom"/>
</dbReference>
<dbReference type="eggNOG" id="COG4948">
    <property type="taxonomic scope" value="Bacteria"/>
</dbReference>
<comment type="cofactor">
    <cofactor evidence="1">
        <name>a divalent metal cation</name>
        <dbReference type="ChEBI" id="CHEBI:60240"/>
    </cofactor>
</comment>
<accession>H5UMI6</accession>
<dbReference type="GO" id="GO:0043748">
    <property type="term" value="F:O-succinylbenzoate synthase activity"/>
    <property type="evidence" value="ECO:0007669"/>
    <property type="project" value="UniProtKB-EC"/>
</dbReference>
<dbReference type="Gene3D" id="3.20.20.120">
    <property type="entry name" value="Enolase-like C-terminal domain"/>
    <property type="match status" value="1"/>
</dbReference>
<dbReference type="SFLD" id="SFLDF00009">
    <property type="entry name" value="o-succinylbenzoate_synthase"/>
    <property type="match status" value="1"/>
</dbReference>
<dbReference type="EMBL" id="BAFE01000001">
    <property type="protein sequence ID" value="GAB46944.1"/>
    <property type="molecule type" value="Genomic_DNA"/>
</dbReference>
<protein>
    <recommendedName>
        <fullName evidence="5 6">o-succinylbenzoate synthase</fullName>
        <ecNumber evidence="5 6">4.2.1.113</ecNumber>
    </recommendedName>
</protein>
<dbReference type="Gene3D" id="3.30.390.10">
    <property type="entry name" value="Enolase-like, N-terminal domain"/>
    <property type="match status" value="1"/>
</dbReference>
<keyword evidence="9" id="KW-1185">Reference proteome</keyword>
<organism evidence="8 9">
    <name type="scientific">Mobilicoccus pelagius NBRC 104925</name>
    <dbReference type="NCBI Taxonomy" id="1089455"/>
    <lineage>
        <taxon>Bacteria</taxon>
        <taxon>Bacillati</taxon>
        <taxon>Actinomycetota</taxon>
        <taxon>Actinomycetes</taxon>
        <taxon>Micrococcales</taxon>
        <taxon>Dermatophilaceae</taxon>
        <taxon>Mobilicoccus</taxon>
    </lineage>
</organism>
<dbReference type="PANTHER" id="PTHR48073:SF5">
    <property type="entry name" value="O-SUCCINYLBENZOATE SYNTHASE"/>
    <property type="match status" value="1"/>
</dbReference>
<dbReference type="InterPro" id="IPR013342">
    <property type="entry name" value="Mandelate_racemase_C"/>
</dbReference>
<evidence type="ECO:0000256" key="6">
    <source>
        <dbReference type="NCBIfam" id="TIGR01928"/>
    </source>
</evidence>